<accession>A0AAP6XKK4</accession>
<keyword evidence="2" id="KW-1133">Transmembrane helix</keyword>
<evidence type="ECO:0008006" key="5">
    <source>
        <dbReference type="Google" id="ProtNLM"/>
    </source>
</evidence>
<dbReference type="InterPro" id="IPR009003">
    <property type="entry name" value="Peptidase_S1_PA"/>
</dbReference>
<dbReference type="GO" id="GO:0004252">
    <property type="term" value="F:serine-type endopeptidase activity"/>
    <property type="evidence" value="ECO:0007669"/>
    <property type="project" value="InterPro"/>
</dbReference>
<dbReference type="Proteomes" id="UP000591626">
    <property type="component" value="Unassembled WGS sequence"/>
</dbReference>
<dbReference type="EMBL" id="JAAUVV010000012">
    <property type="protein sequence ID" value="NJJ04101.1"/>
    <property type="molecule type" value="Genomic_DNA"/>
</dbReference>
<gene>
    <name evidence="3" type="ORF">HC138_07045</name>
</gene>
<dbReference type="GO" id="GO:0006508">
    <property type="term" value="P:proteolysis"/>
    <property type="evidence" value="ECO:0007669"/>
    <property type="project" value="InterPro"/>
</dbReference>
<protein>
    <recommendedName>
        <fullName evidence="5">Trypsin</fullName>
    </recommendedName>
</protein>
<keyword evidence="2" id="KW-0472">Membrane</keyword>
<organism evidence="3 4">
    <name type="scientific">Corynebacterium coyleae</name>
    <dbReference type="NCBI Taxonomy" id="53374"/>
    <lineage>
        <taxon>Bacteria</taxon>
        <taxon>Bacillati</taxon>
        <taxon>Actinomycetota</taxon>
        <taxon>Actinomycetes</taxon>
        <taxon>Mycobacteriales</taxon>
        <taxon>Corynebacteriaceae</taxon>
        <taxon>Corynebacterium</taxon>
    </lineage>
</organism>
<evidence type="ECO:0000256" key="2">
    <source>
        <dbReference type="SAM" id="Phobius"/>
    </source>
</evidence>
<dbReference type="AlphaFoldDB" id="A0AAP6XKK4"/>
<feature type="region of interest" description="Disordered" evidence="1">
    <location>
        <begin position="35"/>
        <end position="74"/>
    </location>
</feature>
<proteinExistence type="predicted"/>
<feature type="transmembrane region" description="Helical" evidence="2">
    <location>
        <begin position="12"/>
        <end position="31"/>
    </location>
</feature>
<evidence type="ECO:0000256" key="1">
    <source>
        <dbReference type="SAM" id="MobiDB-lite"/>
    </source>
</evidence>
<evidence type="ECO:0000313" key="4">
    <source>
        <dbReference type="Proteomes" id="UP000591626"/>
    </source>
</evidence>
<dbReference type="Gene3D" id="2.40.10.10">
    <property type="entry name" value="Trypsin-like serine proteases"/>
    <property type="match status" value="2"/>
</dbReference>
<dbReference type="RefSeq" id="WP_141750596.1">
    <property type="nucleotide sequence ID" value="NZ_JAAUVV010000012.1"/>
</dbReference>
<keyword evidence="2" id="KW-0812">Transmembrane</keyword>
<dbReference type="SUPFAM" id="SSF50494">
    <property type="entry name" value="Trypsin-like serine proteases"/>
    <property type="match status" value="1"/>
</dbReference>
<evidence type="ECO:0000313" key="3">
    <source>
        <dbReference type="EMBL" id="NJJ04101.1"/>
    </source>
</evidence>
<comment type="caution">
    <text evidence="3">The sequence shown here is derived from an EMBL/GenBank/DDBJ whole genome shotgun (WGS) entry which is preliminary data.</text>
</comment>
<name>A0AAP6XKK4_9CORY</name>
<dbReference type="InterPro" id="IPR018114">
    <property type="entry name" value="TRYPSIN_HIS"/>
</dbReference>
<sequence length="299" mass="32384">MPDFKDIASRLPEIAGMVIAILTVLGLIGGLSSGELSSENPGQQNITQPDRERPNPAPQPRPSQQPQKPAPRVTAGMRNTEVYRQSQGFERLVNLGKVAPGAKYTVFDQAGRPKGECSFGWMLRQQNTNRVFNLTAGHCGVTGDRAFVMLPNNQLMYAGRFISSTGMPNRIGVDADFAVIFLDNPNVQIDPTVPGVGRVQGVAGLPAIDRTEPKLCRLGWRSGLSCGYYIDTPSPLVFRFRNISDHGDSGGPVWVEGPNGRYAAGVLSFGPKVNATQIGAAAIGPVLEYLSQYNFYYWG</sequence>
<dbReference type="PROSITE" id="PS00134">
    <property type="entry name" value="TRYPSIN_HIS"/>
    <property type="match status" value="1"/>
</dbReference>
<dbReference type="InterPro" id="IPR043504">
    <property type="entry name" value="Peptidase_S1_PA_chymotrypsin"/>
</dbReference>
<reference evidence="3 4" key="1">
    <citation type="submission" date="2020-03" db="EMBL/GenBank/DDBJ databases">
        <title>Draft genome sequences of bacterial isolates from the female urobiome.</title>
        <authorList>
            <person name="Miller-Ensminger T."/>
            <person name="Wolfe A.J."/>
            <person name="Putonti C."/>
        </authorList>
    </citation>
    <scope>NUCLEOTIDE SEQUENCE [LARGE SCALE GENOMIC DNA]</scope>
    <source>
        <strain evidence="3 4">UMB8490</strain>
    </source>
</reference>